<organism evidence="3 5">
    <name type="scientific">Thalassospira marina</name>
    <dbReference type="NCBI Taxonomy" id="2048283"/>
    <lineage>
        <taxon>Bacteria</taxon>
        <taxon>Pseudomonadati</taxon>
        <taxon>Pseudomonadota</taxon>
        <taxon>Alphaproteobacteria</taxon>
        <taxon>Rhodospirillales</taxon>
        <taxon>Thalassospiraceae</taxon>
        <taxon>Thalassospira</taxon>
    </lineage>
</organism>
<evidence type="ECO:0000313" key="2">
    <source>
        <dbReference type="EMBL" id="AUG53652.1"/>
    </source>
</evidence>
<proteinExistence type="predicted"/>
<evidence type="ECO:0000256" key="1">
    <source>
        <dbReference type="SAM" id="SignalP"/>
    </source>
</evidence>
<keyword evidence="4" id="KW-1185">Reference proteome</keyword>
<keyword evidence="1" id="KW-0732">Signal</keyword>
<dbReference type="PROSITE" id="PS51257">
    <property type="entry name" value="PROKAR_LIPOPROTEIN"/>
    <property type="match status" value="1"/>
</dbReference>
<evidence type="ECO:0000313" key="3">
    <source>
        <dbReference type="EMBL" id="PKR53186.1"/>
    </source>
</evidence>
<feature type="signal peptide" evidence="1">
    <location>
        <begin position="1"/>
        <end position="22"/>
    </location>
</feature>
<dbReference type="OrthoDB" id="7363288at2"/>
<dbReference type="KEGG" id="thac:CSC3H3_13710"/>
<dbReference type="Proteomes" id="UP000233597">
    <property type="component" value="Unassembled WGS sequence"/>
</dbReference>
<reference evidence="3 5" key="1">
    <citation type="submission" date="2017-09" db="EMBL/GenBank/DDBJ databases">
        <title>Biodiversity and function of Thalassospira species in the particle-attached aromatic-hydrocarbon-degrading consortia from the surface seawater of the South China Sea.</title>
        <authorList>
            <person name="Dong C."/>
            <person name="Liu R."/>
            <person name="Shao Z."/>
        </authorList>
    </citation>
    <scope>NUCLEOTIDE SEQUENCE [LARGE SCALE GENOMIC DNA]</scope>
    <source>
        <strain evidence="3 5">CSC1P2</strain>
    </source>
</reference>
<dbReference type="EMBL" id="NWTK01000010">
    <property type="protein sequence ID" value="PKR53186.1"/>
    <property type="molecule type" value="Genomic_DNA"/>
</dbReference>
<accession>A0A2N3KRR2</accession>
<dbReference type="RefSeq" id="WP_101268360.1">
    <property type="nucleotide sequence ID" value="NZ_CP024199.1"/>
</dbReference>
<reference evidence="2 4" key="2">
    <citation type="submission" date="2017-10" db="EMBL/GenBank/DDBJ databases">
        <title>Biodiversity and function of Thalassospira species in the particle-attached aromatic-hydrocarbon-degrading consortia from the surface seawater of the China South Sea.</title>
        <authorList>
            <person name="Dong C."/>
            <person name="Liu R."/>
            <person name="Shao Z."/>
        </authorList>
    </citation>
    <scope>NUCLEOTIDE SEQUENCE [LARGE SCALE GENOMIC DNA]</scope>
    <source>
        <strain evidence="2 4">CSC3H3</strain>
    </source>
</reference>
<dbReference type="AlphaFoldDB" id="A0A2N3KRR2"/>
<evidence type="ECO:0000313" key="4">
    <source>
        <dbReference type="Proteomes" id="UP000233458"/>
    </source>
</evidence>
<name>A0A2N3KRR2_9PROT</name>
<feature type="chain" id="PRO_5014788088" evidence="1">
    <location>
        <begin position="23"/>
        <end position="46"/>
    </location>
</feature>
<evidence type="ECO:0000313" key="5">
    <source>
        <dbReference type="Proteomes" id="UP000233597"/>
    </source>
</evidence>
<dbReference type="EMBL" id="CP024199">
    <property type="protein sequence ID" value="AUG53652.1"/>
    <property type="molecule type" value="Genomic_DNA"/>
</dbReference>
<protein>
    <submittedName>
        <fullName evidence="3">Entericidin</fullName>
    </submittedName>
</protein>
<sequence length="46" mass="4934">MEKRIRNVLAVLLMVAFGAALAGCETADGFGKDLEKLGQNIQKKAN</sequence>
<dbReference type="Proteomes" id="UP000233458">
    <property type="component" value="Chromosome"/>
</dbReference>
<gene>
    <name evidence="3" type="ORF">COO20_16100</name>
    <name evidence="2" type="ORF">CSC3H3_13710</name>
</gene>